<feature type="compositionally biased region" description="Low complexity" evidence="5">
    <location>
        <begin position="203"/>
        <end position="213"/>
    </location>
</feature>
<name>A0A814LU58_9BILA</name>
<comment type="caution">
    <text evidence="6">The sequence shown here is derived from an EMBL/GenBank/DDBJ whole genome shotgun (WGS) entry which is preliminary data.</text>
</comment>
<evidence type="ECO:0008006" key="8">
    <source>
        <dbReference type="Google" id="ProtNLM"/>
    </source>
</evidence>
<dbReference type="PANTHER" id="PTHR13105">
    <property type="entry name" value="MYELOID LEUKEMIA FACTOR"/>
    <property type="match status" value="1"/>
</dbReference>
<protein>
    <recommendedName>
        <fullName evidence="8">Myeloid leukemia factor</fullName>
    </recommendedName>
</protein>
<comment type="similarity">
    <text evidence="2">Belongs to the MLF family.</text>
</comment>
<comment type="subcellular location">
    <subcellularLocation>
        <location evidence="1">Cytoplasm</location>
    </subcellularLocation>
</comment>
<reference evidence="6" key="1">
    <citation type="submission" date="2021-02" db="EMBL/GenBank/DDBJ databases">
        <authorList>
            <person name="Nowell W R."/>
        </authorList>
    </citation>
    <scope>NUCLEOTIDE SEQUENCE</scope>
</reference>
<evidence type="ECO:0000313" key="7">
    <source>
        <dbReference type="Proteomes" id="UP000663870"/>
    </source>
</evidence>
<dbReference type="AlphaFoldDB" id="A0A814LU58"/>
<evidence type="ECO:0000256" key="3">
    <source>
        <dbReference type="ARBA" id="ARBA00022490"/>
    </source>
</evidence>
<feature type="compositionally biased region" description="Polar residues" evidence="5">
    <location>
        <begin position="236"/>
        <end position="246"/>
    </location>
</feature>
<evidence type="ECO:0000256" key="2">
    <source>
        <dbReference type="ARBA" id="ARBA00008332"/>
    </source>
</evidence>
<organism evidence="6 7">
    <name type="scientific">Rotaria sordida</name>
    <dbReference type="NCBI Taxonomy" id="392033"/>
    <lineage>
        <taxon>Eukaryota</taxon>
        <taxon>Metazoa</taxon>
        <taxon>Spiralia</taxon>
        <taxon>Gnathifera</taxon>
        <taxon>Rotifera</taxon>
        <taxon>Eurotatoria</taxon>
        <taxon>Bdelloidea</taxon>
        <taxon>Philodinida</taxon>
        <taxon>Philodinidae</taxon>
        <taxon>Rotaria</taxon>
    </lineage>
</organism>
<evidence type="ECO:0000256" key="5">
    <source>
        <dbReference type="SAM" id="MobiDB-lite"/>
    </source>
</evidence>
<dbReference type="Proteomes" id="UP000663870">
    <property type="component" value="Unassembled WGS sequence"/>
</dbReference>
<evidence type="ECO:0000256" key="1">
    <source>
        <dbReference type="ARBA" id="ARBA00004496"/>
    </source>
</evidence>
<evidence type="ECO:0000313" key="6">
    <source>
        <dbReference type="EMBL" id="CAF1070934.1"/>
    </source>
</evidence>
<keyword evidence="4" id="KW-0597">Phosphoprotein</keyword>
<dbReference type="Pfam" id="PF10248">
    <property type="entry name" value="Mlf1IP"/>
    <property type="match status" value="1"/>
</dbReference>
<dbReference type="EMBL" id="CAJNOL010000452">
    <property type="protein sequence ID" value="CAF1070934.1"/>
    <property type="molecule type" value="Genomic_DNA"/>
</dbReference>
<dbReference type="InterPro" id="IPR019376">
    <property type="entry name" value="Myeloid_leukemia_factor"/>
</dbReference>
<keyword evidence="7" id="KW-1185">Reference proteome</keyword>
<feature type="region of interest" description="Disordered" evidence="5">
    <location>
        <begin position="203"/>
        <end position="246"/>
    </location>
</feature>
<feature type="compositionally biased region" description="Basic and acidic residues" evidence="5">
    <location>
        <begin position="215"/>
        <end position="235"/>
    </location>
</feature>
<proteinExistence type="inferred from homology"/>
<gene>
    <name evidence="6" type="ORF">JXQ802_LOCUS17681</name>
</gene>
<keyword evidence="3" id="KW-0963">Cytoplasm</keyword>
<dbReference type="GO" id="GO:0005737">
    <property type="term" value="C:cytoplasm"/>
    <property type="evidence" value="ECO:0007669"/>
    <property type="project" value="UniProtKB-SubCell"/>
</dbReference>
<evidence type="ECO:0000256" key="4">
    <source>
        <dbReference type="ARBA" id="ARBA00022553"/>
    </source>
</evidence>
<accession>A0A814LU58</accession>
<sequence length="246" mass="28722">MSLLSPFRNDPFFSGIDIPQSLALEHGPRYDNRDRQLTQRQQNNNRELDIFGNPFAYMQNVMDNMHQMMSQMETRINSNDFSGPNSYGVSYSSSSAMSMDRSHGGQPRIIQAASEKLRGPEGFSRTRKAVRDTGRNLEKMEIAHRLGERGHRILKERDPSTGQLLENREFDHIDDENKFEREWFNRADQLGLKNFNGHGFNSNPNNLLMSPSSFEQHRSQSQEPRHLPIEYERSNDNNSRYQQRRK</sequence>